<keyword evidence="4 5" id="KW-0472">Membrane</keyword>
<evidence type="ECO:0000256" key="1">
    <source>
        <dbReference type="ARBA" id="ARBA00022475"/>
    </source>
</evidence>
<evidence type="ECO:0000256" key="5">
    <source>
        <dbReference type="HAMAP-Rule" id="MF_00010"/>
    </source>
</evidence>
<gene>
    <name evidence="6" type="ORF">J3R73_004391</name>
</gene>
<dbReference type="EMBL" id="JAUSVK010000001">
    <property type="protein sequence ID" value="MDQ0394599.1"/>
    <property type="molecule type" value="Genomic_DNA"/>
</dbReference>
<feature type="transmembrane region" description="Helical" evidence="5">
    <location>
        <begin position="73"/>
        <end position="89"/>
    </location>
</feature>
<dbReference type="PANTHER" id="PTHR36116:SF1">
    <property type="entry name" value="UPF0060 MEMBRANE PROTEIN YNFA"/>
    <property type="match status" value="1"/>
</dbReference>
<sequence>MLDPARFGCHLRRMKSLGFYALAAFCEIAGCYAFWARIRLGKPAWWLAPGLVFLILFAFLLTQVESDAAGRTYAAYGGIYIAASLAWLWCIEDVRPDGWDLAGAALCLAGMAVILFGPHKAA</sequence>
<dbReference type="RefSeq" id="WP_370879981.1">
    <property type="nucleotide sequence ID" value="NZ_JAUSVK010000001.1"/>
</dbReference>
<comment type="subcellular location">
    <subcellularLocation>
        <location evidence="5">Cell membrane</location>
        <topology evidence="5">Multi-pass membrane protein</topology>
    </subcellularLocation>
</comment>
<dbReference type="HAMAP" id="MF_00010">
    <property type="entry name" value="UPF0060"/>
    <property type="match status" value="1"/>
</dbReference>
<dbReference type="InterPro" id="IPR003844">
    <property type="entry name" value="UPF0060"/>
</dbReference>
<keyword evidence="1 5" id="KW-1003">Cell membrane</keyword>
<dbReference type="NCBIfam" id="NF002586">
    <property type="entry name" value="PRK02237.1"/>
    <property type="match status" value="1"/>
</dbReference>
<evidence type="ECO:0000313" key="6">
    <source>
        <dbReference type="EMBL" id="MDQ0394599.1"/>
    </source>
</evidence>
<feature type="transmembrane region" description="Helical" evidence="5">
    <location>
        <begin position="101"/>
        <end position="118"/>
    </location>
</feature>
<evidence type="ECO:0000256" key="2">
    <source>
        <dbReference type="ARBA" id="ARBA00022692"/>
    </source>
</evidence>
<dbReference type="SUPFAM" id="SSF103481">
    <property type="entry name" value="Multidrug resistance efflux transporter EmrE"/>
    <property type="match status" value="1"/>
</dbReference>
<accession>A0ABU0FJ13</accession>
<feature type="transmembrane region" description="Helical" evidence="5">
    <location>
        <begin position="17"/>
        <end position="38"/>
    </location>
</feature>
<evidence type="ECO:0000256" key="3">
    <source>
        <dbReference type="ARBA" id="ARBA00022989"/>
    </source>
</evidence>
<feature type="transmembrane region" description="Helical" evidence="5">
    <location>
        <begin position="44"/>
        <end position="61"/>
    </location>
</feature>
<dbReference type="Pfam" id="PF02694">
    <property type="entry name" value="UPF0060"/>
    <property type="match status" value="1"/>
</dbReference>
<keyword evidence="7" id="KW-1185">Reference proteome</keyword>
<comment type="similarity">
    <text evidence="5">Belongs to the UPF0060 family.</text>
</comment>
<comment type="caution">
    <text evidence="6">The sequence shown here is derived from an EMBL/GenBank/DDBJ whole genome shotgun (WGS) entry which is preliminary data.</text>
</comment>
<proteinExistence type="inferred from homology"/>
<dbReference type="InterPro" id="IPR037185">
    <property type="entry name" value="EmrE-like"/>
</dbReference>
<keyword evidence="2 5" id="KW-0812">Transmembrane</keyword>
<organism evidence="6 7">
    <name type="scientific">Labrys monachus</name>
    <dbReference type="NCBI Taxonomy" id="217067"/>
    <lineage>
        <taxon>Bacteria</taxon>
        <taxon>Pseudomonadati</taxon>
        <taxon>Pseudomonadota</taxon>
        <taxon>Alphaproteobacteria</taxon>
        <taxon>Hyphomicrobiales</taxon>
        <taxon>Xanthobacteraceae</taxon>
        <taxon>Labrys</taxon>
    </lineage>
</organism>
<dbReference type="Proteomes" id="UP001237448">
    <property type="component" value="Unassembled WGS sequence"/>
</dbReference>
<evidence type="ECO:0000313" key="7">
    <source>
        <dbReference type="Proteomes" id="UP001237448"/>
    </source>
</evidence>
<dbReference type="PANTHER" id="PTHR36116">
    <property type="entry name" value="UPF0060 MEMBRANE PROTEIN YNFA"/>
    <property type="match status" value="1"/>
</dbReference>
<protein>
    <submittedName>
        <fullName evidence="6">Small multidrug resistance family-3 protein</fullName>
    </submittedName>
</protein>
<name>A0ABU0FJ13_9HYPH</name>
<keyword evidence="3 5" id="KW-1133">Transmembrane helix</keyword>
<evidence type="ECO:0000256" key="4">
    <source>
        <dbReference type="ARBA" id="ARBA00023136"/>
    </source>
</evidence>
<reference evidence="6 7" key="1">
    <citation type="submission" date="2023-07" db="EMBL/GenBank/DDBJ databases">
        <title>Genomic Encyclopedia of Type Strains, Phase IV (KMG-IV): sequencing the most valuable type-strain genomes for metagenomic binning, comparative biology and taxonomic classification.</title>
        <authorList>
            <person name="Goeker M."/>
        </authorList>
    </citation>
    <scope>NUCLEOTIDE SEQUENCE [LARGE SCALE GENOMIC DNA]</scope>
    <source>
        <strain evidence="6 7">DSM 5896</strain>
    </source>
</reference>